<keyword evidence="1" id="KW-0472">Membrane</keyword>
<comment type="caution">
    <text evidence="2">The sequence shown here is derived from an EMBL/GenBank/DDBJ whole genome shotgun (WGS) entry which is preliminary data.</text>
</comment>
<keyword evidence="1" id="KW-1133">Transmembrane helix</keyword>
<organism evidence="2 3">
    <name type="scientific">Youngiibacter multivorans</name>
    <dbReference type="NCBI Taxonomy" id="937251"/>
    <lineage>
        <taxon>Bacteria</taxon>
        <taxon>Bacillati</taxon>
        <taxon>Bacillota</taxon>
        <taxon>Clostridia</taxon>
        <taxon>Eubacteriales</taxon>
        <taxon>Clostridiaceae</taxon>
        <taxon>Youngiibacter</taxon>
    </lineage>
</organism>
<gene>
    <name evidence="2" type="ORF">J2Z34_003086</name>
</gene>
<evidence type="ECO:0000313" key="2">
    <source>
        <dbReference type="EMBL" id="MBP1920571.1"/>
    </source>
</evidence>
<feature type="transmembrane region" description="Helical" evidence="1">
    <location>
        <begin position="12"/>
        <end position="35"/>
    </location>
</feature>
<evidence type="ECO:0000256" key="1">
    <source>
        <dbReference type="SAM" id="Phobius"/>
    </source>
</evidence>
<dbReference type="RefSeq" id="WP_209460740.1">
    <property type="nucleotide sequence ID" value="NZ_JAGGKC010000033.1"/>
</dbReference>
<protein>
    <submittedName>
        <fullName evidence="2">Tfp pilus assembly protein PilV</fullName>
    </submittedName>
</protein>
<proteinExistence type="predicted"/>
<evidence type="ECO:0000313" key="3">
    <source>
        <dbReference type="Proteomes" id="UP001519271"/>
    </source>
</evidence>
<keyword evidence="3" id="KW-1185">Reference proteome</keyword>
<reference evidence="2 3" key="1">
    <citation type="submission" date="2021-03" db="EMBL/GenBank/DDBJ databases">
        <title>Genomic Encyclopedia of Type Strains, Phase IV (KMG-IV): sequencing the most valuable type-strain genomes for metagenomic binning, comparative biology and taxonomic classification.</title>
        <authorList>
            <person name="Goeker M."/>
        </authorList>
    </citation>
    <scope>NUCLEOTIDE SEQUENCE [LARGE SCALE GENOMIC DNA]</scope>
    <source>
        <strain evidence="2 3">DSM 6139</strain>
    </source>
</reference>
<dbReference type="EMBL" id="JAGGKC010000033">
    <property type="protein sequence ID" value="MBP1920571.1"/>
    <property type="molecule type" value="Genomic_DNA"/>
</dbReference>
<keyword evidence="1" id="KW-0812">Transmembrane</keyword>
<name>A0ABS4G7Q4_9CLOT</name>
<accession>A0ABS4G7Q4</accession>
<sequence length="151" mass="16794">MMRRQSKQKGYALLVVILAMFMVTTLGAAMFTMVYSDLKNRESQEKRILLSYAAQAGVEESLFSIHEAISGGLPVPSEVMLPQTETEKFYNGAIVSATVSRSGETFEIDCYAKDSSGRSFRIIASARFLVNSSSDVEEFQIIAYERSFSDD</sequence>
<dbReference type="Proteomes" id="UP001519271">
    <property type="component" value="Unassembled WGS sequence"/>
</dbReference>